<feature type="compositionally biased region" description="Basic and acidic residues" evidence="1">
    <location>
        <begin position="280"/>
        <end position="300"/>
    </location>
</feature>
<evidence type="ECO:0008006" key="5">
    <source>
        <dbReference type="Google" id="ProtNLM"/>
    </source>
</evidence>
<keyword evidence="2" id="KW-0472">Membrane</keyword>
<feature type="compositionally biased region" description="Low complexity" evidence="1">
    <location>
        <begin position="217"/>
        <end position="242"/>
    </location>
</feature>
<feature type="compositionally biased region" description="Pro residues" evidence="1">
    <location>
        <begin position="256"/>
        <end position="278"/>
    </location>
</feature>
<dbReference type="EMBL" id="OAOQ01000024">
    <property type="protein sequence ID" value="SNX74640.1"/>
    <property type="molecule type" value="Genomic_DNA"/>
</dbReference>
<feature type="region of interest" description="Disordered" evidence="1">
    <location>
        <begin position="535"/>
        <end position="614"/>
    </location>
</feature>
<name>A0A285D4B9_9RHOB</name>
<gene>
    <name evidence="3" type="ORF">SAMN05878503_12443</name>
</gene>
<feature type="compositionally biased region" description="Low complexity" evidence="1">
    <location>
        <begin position="182"/>
        <end position="193"/>
    </location>
</feature>
<evidence type="ECO:0000256" key="1">
    <source>
        <dbReference type="SAM" id="MobiDB-lite"/>
    </source>
</evidence>
<evidence type="ECO:0000256" key="2">
    <source>
        <dbReference type="SAM" id="Phobius"/>
    </source>
</evidence>
<feature type="compositionally biased region" description="Low complexity" evidence="1">
    <location>
        <begin position="663"/>
        <end position="701"/>
    </location>
</feature>
<feature type="compositionally biased region" description="Low complexity" evidence="1">
    <location>
        <begin position="398"/>
        <end position="413"/>
    </location>
</feature>
<feature type="compositionally biased region" description="Low complexity" evidence="1">
    <location>
        <begin position="714"/>
        <end position="723"/>
    </location>
</feature>
<dbReference type="RefSeq" id="WP_235841073.1">
    <property type="nucleotide sequence ID" value="NZ_OAOQ01000024.1"/>
</dbReference>
<dbReference type="AlphaFoldDB" id="A0A285D4B9"/>
<dbReference type="InterPro" id="IPR043129">
    <property type="entry name" value="ATPase_NBD"/>
</dbReference>
<dbReference type="SUPFAM" id="SSF53067">
    <property type="entry name" value="Actin-like ATPase domain"/>
    <property type="match status" value="1"/>
</dbReference>
<keyword evidence="4" id="KW-1185">Reference proteome</keyword>
<organism evidence="3 4">
    <name type="scientific">Cereibacter ovatus</name>
    <dbReference type="NCBI Taxonomy" id="439529"/>
    <lineage>
        <taxon>Bacteria</taxon>
        <taxon>Pseudomonadati</taxon>
        <taxon>Pseudomonadota</taxon>
        <taxon>Alphaproteobacteria</taxon>
        <taxon>Rhodobacterales</taxon>
        <taxon>Paracoccaceae</taxon>
        <taxon>Cereibacter</taxon>
    </lineage>
</organism>
<dbReference type="Proteomes" id="UP000219467">
    <property type="component" value="Unassembled WGS sequence"/>
</dbReference>
<accession>A0A285D4B9</accession>
<feature type="transmembrane region" description="Helical" evidence="2">
    <location>
        <begin position="467"/>
        <end position="490"/>
    </location>
</feature>
<evidence type="ECO:0000313" key="3">
    <source>
        <dbReference type="EMBL" id="SNX74640.1"/>
    </source>
</evidence>
<feature type="compositionally biased region" description="Low complexity" evidence="1">
    <location>
        <begin position="761"/>
        <end position="780"/>
    </location>
</feature>
<feature type="compositionally biased region" description="Low complexity" evidence="1">
    <location>
        <begin position="535"/>
        <end position="569"/>
    </location>
</feature>
<protein>
    <recommendedName>
        <fullName evidence="5">Type IV pilus biogenesis protein PilP</fullName>
    </recommendedName>
</protein>
<feature type="region of interest" description="Disordered" evidence="1">
    <location>
        <begin position="139"/>
        <end position="204"/>
    </location>
</feature>
<keyword evidence="2" id="KW-0812">Transmembrane</keyword>
<evidence type="ECO:0000313" key="4">
    <source>
        <dbReference type="Proteomes" id="UP000219467"/>
    </source>
</evidence>
<feature type="compositionally biased region" description="Basic and acidic residues" evidence="1">
    <location>
        <begin position="139"/>
        <end position="150"/>
    </location>
</feature>
<feature type="compositionally biased region" description="Pro residues" evidence="1">
    <location>
        <begin position="584"/>
        <end position="614"/>
    </location>
</feature>
<keyword evidence="2" id="KW-1133">Transmembrane helix</keyword>
<feature type="region of interest" description="Disordered" evidence="1">
    <location>
        <begin position="642"/>
        <end position="791"/>
    </location>
</feature>
<sequence>MGAARFDAPDMDEVMAALAAQATEMAGDETLATKVVIPNSQILYTTLTAPGPDRTSRRAQIREGLDGLTPYEVKDLVYDFETDGDQVRLAVVARETLDEAEGFADQHGLNPVCFVAIPEGQFPREPWFGTVTNVQRRLPKGERVERDSEPIRLAASGVADVMDEAPATADDEWLPAVESTQEPVPASEPEPVADQPEAVTPRAAETSFDTAAPLAEAAPAGEEMPAPSDPLAGLAPSEAAAPLPAPEPEPETLADVPPPDEGPAAPPSPAEDFVPPPLVRTDRIPAEDDPQDRPIVDARDLPPFVPSQPDTTAKQAPFAAPKPDVTAPEIPEAPYVELDADDDVPDLPPGAFASRRLVAEPATARPSPRLTAEPKAPRAGTQPPEPPLRPGTGRSARPRTLPAGPAPAGAALPELSVTAPGIPGVRNRKPQPAAAPLAPPEPATARAGQPFGTFPTRPAQRGKPRHLGLILTAVLLLVLAAVAAWSSFYLTADDAPTETAVALAEGDDPAAIEAEMLADLPPEDEADLAPMAEPAATVTQPETATPPAETAPDAARTAASGATPRAADPTETPQDEIFLTTMDTPPPSLDALALPPPAAAPDAAPGPPLPPPPFGISYEFDEAGLIRPTPEGILAPGDFLLIAGKPPILPPRRPGTETPAPDPASQEPPAEPTAAAAAEPAAQPSPGSIFPGATAPAARATLPPPAQTAPEPAPVAADPALIGKRPKPRPERPAEDAAIAPPPADPGDPRTASLRPRARPADAVPAPAAASVQSASLVAPAPRPETEPQAIVPTSGAISPLAIAVSRKPAARPNDFSRAIEAAVAAVVQTPTPPAAIRVQPEPEAEPEDEPEVARAAAPRIPTKANVAQKATFDNAINLSKMNLIGVYGTPSNRYALVRQANGRYVKVRVGDRLDGGVVAAITTNELRYRKGSRMVALGMPRG</sequence>
<reference evidence="4" key="1">
    <citation type="submission" date="2017-08" db="EMBL/GenBank/DDBJ databases">
        <authorList>
            <person name="Varghese N."/>
            <person name="Submissions S."/>
        </authorList>
    </citation>
    <scope>NUCLEOTIDE SEQUENCE [LARGE SCALE GENOMIC DNA]</scope>
    <source>
        <strain evidence="4">JA234</strain>
    </source>
</reference>
<feature type="region of interest" description="Disordered" evidence="1">
    <location>
        <begin position="217"/>
        <end position="449"/>
    </location>
</feature>
<proteinExistence type="predicted"/>
<feature type="compositionally biased region" description="Pro residues" evidence="1">
    <location>
        <begin position="702"/>
        <end position="713"/>
    </location>
</feature>